<proteinExistence type="predicted"/>
<sequence length="97" mass="10762">MCDVVGMDGVRIKLHIGTKMLLAYVRHDSGLKKNLILLDTLDKLGYKYRCQGGVVRISKDAFVVMKVNFGGYTILKLGKPDTSEESKGGLDLSDRTR</sequence>
<organism evidence="2 3">
    <name type="scientific">Punica granatum</name>
    <name type="common">Pomegranate</name>
    <dbReference type="NCBI Taxonomy" id="22663"/>
    <lineage>
        <taxon>Eukaryota</taxon>
        <taxon>Viridiplantae</taxon>
        <taxon>Streptophyta</taxon>
        <taxon>Embryophyta</taxon>
        <taxon>Tracheophyta</taxon>
        <taxon>Spermatophyta</taxon>
        <taxon>Magnoliopsida</taxon>
        <taxon>eudicotyledons</taxon>
        <taxon>Gunneridae</taxon>
        <taxon>Pentapetalae</taxon>
        <taxon>rosids</taxon>
        <taxon>malvids</taxon>
        <taxon>Myrtales</taxon>
        <taxon>Lythraceae</taxon>
        <taxon>Punica</taxon>
    </lineage>
</organism>
<dbReference type="Proteomes" id="UP000233551">
    <property type="component" value="Unassembled WGS sequence"/>
</dbReference>
<evidence type="ECO:0008006" key="4">
    <source>
        <dbReference type="Google" id="ProtNLM"/>
    </source>
</evidence>
<accession>A0A2I0J8L2</accession>
<feature type="region of interest" description="Disordered" evidence="1">
    <location>
        <begin position="78"/>
        <end position="97"/>
    </location>
</feature>
<protein>
    <recommendedName>
        <fullName evidence="4">Reverse transcriptase Ty1/copia-type domain-containing protein</fullName>
    </recommendedName>
</protein>
<gene>
    <name evidence="2" type="ORF">CRG98_027041</name>
</gene>
<dbReference type="AlphaFoldDB" id="A0A2I0J8L2"/>
<evidence type="ECO:0000313" key="2">
    <source>
        <dbReference type="EMBL" id="PKI52569.1"/>
    </source>
</evidence>
<keyword evidence="3" id="KW-1185">Reference proteome</keyword>
<reference evidence="2 3" key="1">
    <citation type="submission" date="2017-11" db="EMBL/GenBank/DDBJ databases">
        <title>De-novo sequencing of pomegranate (Punica granatum L.) genome.</title>
        <authorList>
            <person name="Akparov Z."/>
            <person name="Amiraslanov A."/>
            <person name="Hajiyeva S."/>
            <person name="Abbasov M."/>
            <person name="Kaur K."/>
            <person name="Hamwieh A."/>
            <person name="Solovyev V."/>
            <person name="Salamov A."/>
            <person name="Braich B."/>
            <person name="Kosarev P."/>
            <person name="Mahmoud A."/>
            <person name="Hajiyev E."/>
            <person name="Babayeva S."/>
            <person name="Izzatullayeva V."/>
            <person name="Mammadov A."/>
            <person name="Mammadov A."/>
            <person name="Sharifova S."/>
            <person name="Ojaghi J."/>
            <person name="Eynullazada K."/>
            <person name="Bayramov B."/>
            <person name="Abdulazimova A."/>
            <person name="Shahmuradov I."/>
        </authorList>
    </citation>
    <scope>NUCLEOTIDE SEQUENCE [LARGE SCALE GENOMIC DNA]</scope>
    <source>
        <strain evidence="3">cv. AG2017</strain>
        <tissue evidence="2">Leaf</tissue>
    </source>
</reference>
<evidence type="ECO:0000256" key="1">
    <source>
        <dbReference type="SAM" id="MobiDB-lite"/>
    </source>
</evidence>
<evidence type="ECO:0000313" key="3">
    <source>
        <dbReference type="Proteomes" id="UP000233551"/>
    </source>
</evidence>
<name>A0A2I0J8L2_PUNGR</name>
<comment type="caution">
    <text evidence="2">The sequence shown here is derived from an EMBL/GenBank/DDBJ whole genome shotgun (WGS) entry which is preliminary data.</text>
</comment>
<dbReference type="EMBL" id="PGOL01001926">
    <property type="protein sequence ID" value="PKI52569.1"/>
    <property type="molecule type" value="Genomic_DNA"/>
</dbReference>